<organism evidence="1 2">
    <name type="scientific">Gossypium arboreum</name>
    <name type="common">Tree cotton</name>
    <name type="synonym">Gossypium nanking</name>
    <dbReference type="NCBI Taxonomy" id="29729"/>
    <lineage>
        <taxon>Eukaryota</taxon>
        <taxon>Viridiplantae</taxon>
        <taxon>Streptophyta</taxon>
        <taxon>Embryophyta</taxon>
        <taxon>Tracheophyta</taxon>
        <taxon>Spermatophyta</taxon>
        <taxon>Magnoliopsida</taxon>
        <taxon>eudicotyledons</taxon>
        <taxon>Gunneridae</taxon>
        <taxon>Pentapetalae</taxon>
        <taxon>rosids</taxon>
        <taxon>malvids</taxon>
        <taxon>Malvales</taxon>
        <taxon>Malvaceae</taxon>
        <taxon>Malvoideae</taxon>
        <taxon>Gossypium</taxon>
    </lineage>
</organism>
<gene>
    <name evidence="1" type="ORF">PVK06_024195</name>
</gene>
<evidence type="ECO:0000313" key="1">
    <source>
        <dbReference type="EMBL" id="KAK5819223.1"/>
    </source>
</evidence>
<protein>
    <submittedName>
        <fullName evidence="1">Uncharacterized protein</fullName>
    </submittedName>
</protein>
<reference evidence="1 2" key="1">
    <citation type="submission" date="2023-03" db="EMBL/GenBank/DDBJ databases">
        <title>WGS of Gossypium arboreum.</title>
        <authorList>
            <person name="Yu D."/>
        </authorList>
    </citation>
    <scope>NUCLEOTIDE SEQUENCE [LARGE SCALE GENOMIC DNA]</scope>
    <source>
        <tissue evidence="1">Leaf</tissue>
    </source>
</reference>
<dbReference type="Proteomes" id="UP001358586">
    <property type="component" value="Chromosome 7"/>
</dbReference>
<keyword evidence="2" id="KW-1185">Reference proteome</keyword>
<proteinExistence type="predicted"/>
<name>A0ABR0PDD2_GOSAR</name>
<accession>A0ABR0PDD2</accession>
<sequence length="110" mass="12346">MSLFHHGTYLSFLFRQLSISTHRDSPVTLNQTSSYGALHHAGYHFDANTNMWIKSNYPENNEDDNIDATFEDVLALEPTPPPASSSHAAQPSSEVNSTILDAIYFFRNDV</sequence>
<comment type="caution">
    <text evidence="1">The sequence shown here is derived from an EMBL/GenBank/DDBJ whole genome shotgun (WGS) entry which is preliminary data.</text>
</comment>
<evidence type="ECO:0000313" key="2">
    <source>
        <dbReference type="Proteomes" id="UP001358586"/>
    </source>
</evidence>
<dbReference type="EMBL" id="JARKNE010000007">
    <property type="protein sequence ID" value="KAK5819223.1"/>
    <property type="molecule type" value="Genomic_DNA"/>
</dbReference>